<comment type="caution">
    <text evidence="2">The sequence shown here is derived from an EMBL/GenBank/DDBJ whole genome shotgun (WGS) entry which is preliminary data.</text>
</comment>
<accession>A0A3N9X777</accession>
<dbReference type="RefSeq" id="WP_124857555.1">
    <property type="nucleotide sequence ID" value="NZ_JBNCOC010000005.1"/>
</dbReference>
<organism evidence="2 3">
    <name type="scientific">Micromonospora arida</name>
    <dbReference type="NCBI Taxonomy" id="2203715"/>
    <lineage>
        <taxon>Bacteria</taxon>
        <taxon>Bacillati</taxon>
        <taxon>Actinomycetota</taxon>
        <taxon>Actinomycetes</taxon>
        <taxon>Micromonosporales</taxon>
        <taxon>Micromonosporaceae</taxon>
        <taxon>Micromonospora</taxon>
    </lineage>
</organism>
<dbReference type="OrthoDB" id="10005560at2"/>
<feature type="region of interest" description="Disordered" evidence="1">
    <location>
        <begin position="25"/>
        <end position="47"/>
    </location>
</feature>
<protein>
    <submittedName>
        <fullName evidence="2">Uncharacterized protein</fullName>
    </submittedName>
</protein>
<gene>
    <name evidence="2" type="ORF">DLJ58_16890</name>
</gene>
<reference evidence="2 3" key="1">
    <citation type="submission" date="2018-05" db="EMBL/GenBank/DDBJ databases">
        <title>Micromonospora from Atacama Desert.</title>
        <authorList>
            <person name="Carro L."/>
            <person name="Goodfellow M."/>
            <person name="Klenk H.-P."/>
        </authorList>
    </citation>
    <scope>NUCLEOTIDE SEQUENCE [LARGE SCALE GENOMIC DNA]</scope>
    <source>
        <strain evidence="2 3">LB32</strain>
    </source>
</reference>
<feature type="compositionally biased region" description="Basic and acidic residues" evidence="1">
    <location>
        <begin position="35"/>
        <end position="47"/>
    </location>
</feature>
<name>A0A3N9X777_9ACTN</name>
<dbReference type="EMBL" id="QGSY01000184">
    <property type="protein sequence ID" value="RQX08935.1"/>
    <property type="molecule type" value="Genomic_DNA"/>
</dbReference>
<evidence type="ECO:0000313" key="3">
    <source>
        <dbReference type="Proteomes" id="UP000266889"/>
    </source>
</evidence>
<keyword evidence="3" id="KW-1185">Reference proteome</keyword>
<dbReference type="Proteomes" id="UP000266889">
    <property type="component" value="Unassembled WGS sequence"/>
</dbReference>
<evidence type="ECO:0000313" key="2">
    <source>
        <dbReference type="EMBL" id="RQX08935.1"/>
    </source>
</evidence>
<sequence length="177" mass="20901">MRRVEERFRSYSELAQYVMHVESASGRSPGAFSDSSEKRTLDAEHAEAPQLSPELAARLTTYGSVWLDLQFVFWRAAHLSNSWLATLERLFVDLDRANDFQYLSDEEWGRLRGLVRISNRRGDESADRLLRQIRAELEGETSWRRGRRRIKNWWQDRRNSRKAAEEDIFVEEEIPIL</sequence>
<proteinExistence type="predicted"/>
<evidence type="ECO:0000256" key="1">
    <source>
        <dbReference type="SAM" id="MobiDB-lite"/>
    </source>
</evidence>
<dbReference type="AlphaFoldDB" id="A0A3N9X777"/>